<dbReference type="VEuPathDB" id="TriTrypDB:C3747_171g45"/>
<dbReference type="VEuPathDB" id="TriTrypDB:BCY84_12643"/>
<feature type="region of interest" description="Disordered" evidence="1">
    <location>
        <begin position="224"/>
        <end position="259"/>
    </location>
</feature>
<evidence type="ECO:0000256" key="1">
    <source>
        <dbReference type="SAM" id="MobiDB-lite"/>
    </source>
</evidence>
<keyword evidence="2" id="KW-1133">Transmembrane helix</keyword>
<proteinExistence type="predicted"/>
<organism evidence="3 4">
    <name type="scientific">Trypanosoma cruzi</name>
    <dbReference type="NCBI Taxonomy" id="5693"/>
    <lineage>
        <taxon>Eukaryota</taxon>
        <taxon>Discoba</taxon>
        <taxon>Euglenozoa</taxon>
        <taxon>Kinetoplastea</taxon>
        <taxon>Metakinetoplastina</taxon>
        <taxon>Trypanosomatida</taxon>
        <taxon>Trypanosomatidae</taxon>
        <taxon>Trypanosoma</taxon>
        <taxon>Schizotrypanum</taxon>
    </lineage>
</organism>
<comment type="caution">
    <text evidence="3">The sequence shown here is derived from an EMBL/GenBank/DDBJ whole genome shotgun (WGS) entry which is preliminary data.</text>
</comment>
<dbReference type="VEuPathDB" id="TriTrypDB:TCDM_01689"/>
<dbReference type="VEuPathDB" id="TriTrypDB:TcCLB.510835.50"/>
<feature type="compositionally biased region" description="Polar residues" evidence="1">
    <location>
        <begin position="228"/>
        <end position="248"/>
    </location>
</feature>
<dbReference type="OrthoDB" id="278124at2759"/>
<evidence type="ECO:0008006" key="5">
    <source>
        <dbReference type="Google" id="ProtNLM"/>
    </source>
</evidence>
<dbReference type="VEuPathDB" id="TriTrypDB:ECC02_000858"/>
<dbReference type="AlphaFoldDB" id="A0A2V2W527"/>
<sequence length="328" mass="37074">MASLRSTLHKIKTDLYEAETAGEAAQAVLQALPRWLPWVGAGACITAYIVTLRVRLFIARWRRAARRRVERKYMAIGFLHDYAQPQGEFFTLVGDDNDDDDGEEGDNTALTLSDIEEFRCSLGIRSPRDDDLLLLVEEMLLVDPIPECWVLYRTSAGLVRFMNVNTQELFFFHPGKREEERHIRAELKRRNNVFMEAKFNLLGSDDKSGRFPGSNTSFALRRQRQKKATTAGNNCSDSVGSGGATLSFSDDEEEVDGKDEQSTFRRLFRYFVEREERKIERDVEKQLAVSPATGSGPIGSSRAESRSLRVFPANVVHSGSHTKRVSVS</sequence>
<keyword evidence="2" id="KW-0472">Membrane</keyword>
<keyword evidence="2" id="KW-0812">Transmembrane</keyword>
<evidence type="ECO:0000313" key="3">
    <source>
        <dbReference type="EMBL" id="PWV03720.1"/>
    </source>
</evidence>
<dbReference type="VEuPathDB" id="TriTrypDB:C4B63_45g74"/>
<dbReference type="VEuPathDB" id="TriTrypDB:TcBrA4_0001030"/>
<evidence type="ECO:0000313" key="4">
    <source>
        <dbReference type="Proteomes" id="UP000246078"/>
    </source>
</evidence>
<dbReference type="VEuPathDB" id="TriTrypDB:TCSYLVIO_009766"/>
<dbReference type="EMBL" id="PRFC01000171">
    <property type="protein sequence ID" value="PWV03720.1"/>
    <property type="molecule type" value="Genomic_DNA"/>
</dbReference>
<evidence type="ECO:0000256" key="2">
    <source>
        <dbReference type="SAM" id="Phobius"/>
    </source>
</evidence>
<protein>
    <recommendedName>
        <fullName evidence="5">WW domain-containing protein</fullName>
    </recommendedName>
</protein>
<gene>
    <name evidence="3" type="ORF">C3747_171g45</name>
</gene>
<feature type="transmembrane region" description="Helical" evidence="2">
    <location>
        <begin position="35"/>
        <end position="58"/>
    </location>
</feature>
<name>A0A2V2W527_TRYCR</name>
<reference evidence="3 4" key="1">
    <citation type="journal article" date="2018" name="Microb. Genom.">
        <title>Expanding an expanded genome: long-read sequencing of Trypanosoma cruzi.</title>
        <authorList>
            <person name="Berna L."/>
            <person name="Rodriguez M."/>
            <person name="Chiribao M.L."/>
            <person name="Parodi-Talice A."/>
            <person name="Pita S."/>
            <person name="Rijo G."/>
            <person name="Alvarez-Valin F."/>
            <person name="Robello C."/>
        </authorList>
    </citation>
    <scope>NUCLEOTIDE SEQUENCE [LARGE SCALE GENOMIC DNA]</scope>
    <source>
        <strain evidence="3 4">TCC</strain>
    </source>
</reference>
<dbReference type="VEuPathDB" id="TriTrypDB:TcCL_NonESM01107"/>
<dbReference type="Proteomes" id="UP000246078">
    <property type="component" value="Unassembled WGS sequence"/>
</dbReference>
<dbReference type="VEuPathDB" id="TriTrypDB:TcG_03034"/>
<dbReference type="VEuPathDB" id="TriTrypDB:C4B63_45g73"/>
<dbReference type="VEuPathDB" id="TriTrypDB:TcCLB.506401.330"/>
<accession>A0A2V2W527</accession>
<dbReference type="VEuPathDB" id="TriTrypDB:Tc_MARK_8292"/>